<accession>A0A6H9WPA2</accession>
<dbReference type="EMBL" id="WBJY01000001">
    <property type="protein sequence ID" value="KAB1648847.1"/>
    <property type="molecule type" value="Genomic_DNA"/>
</dbReference>
<dbReference type="AlphaFoldDB" id="A0A6H9WPA2"/>
<proteinExistence type="predicted"/>
<gene>
    <name evidence="3" type="ORF">F8O04_00640</name>
</gene>
<comment type="caution">
    <text evidence="3">The sequence shown here is derived from an EMBL/GenBank/DDBJ whole genome shotgun (WGS) entry which is preliminary data.</text>
</comment>
<feature type="domain" description="TadE-like" evidence="2">
    <location>
        <begin position="14"/>
        <end position="56"/>
    </location>
</feature>
<keyword evidence="1" id="KW-0472">Membrane</keyword>
<feature type="transmembrane region" description="Helical" evidence="1">
    <location>
        <begin position="20"/>
        <end position="40"/>
    </location>
</feature>
<dbReference type="Pfam" id="PF07811">
    <property type="entry name" value="TadE"/>
    <property type="match status" value="1"/>
</dbReference>
<protein>
    <submittedName>
        <fullName evidence="3">Pilus assembly protein</fullName>
    </submittedName>
</protein>
<dbReference type="Proteomes" id="UP000431744">
    <property type="component" value="Unassembled WGS sequence"/>
</dbReference>
<sequence length="147" mass="14479">MLAKEGGRDDAERGGASVELVLIAPVLVAIVLLLVVAGRLSMTGVAVESAAGAAARAASLAPNAGEASAIATESARFTLLQQNVPCDDLSVAVDADALDASLGVYGSVEVTVTCIVSLSDAALPGLGGSRAMAASASSPVDPFRAKE</sequence>
<name>A0A6H9WPA2_9MICO</name>
<organism evidence="3 4">
    <name type="scientific">Pseudoclavibacter endophyticus</name>
    <dbReference type="NCBI Taxonomy" id="1778590"/>
    <lineage>
        <taxon>Bacteria</taxon>
        <taxon>Bacillati</taxon>
        <taxon>Actinomycetota</taxon>
        <taxon>Actinomycetes</taxon>
        <taxon>Micrococcales</taxon>
        <taxon>Microbacteriaceae</taxon>
        <taxon>Pseudoclavibacter</taxon>
    </lineage>
</organism>
<keyword evidence="1" id="KW-1133">Transmembrane helix</keyword>
<evidence type="ECO:0000313" key="3">
    <source>
        <dbReference type="EMBL" id="KAB1648847.1"/>
    </source>
</evidence>
<evidence type="ECO:0000256" key="1">
    <source>
        <dbReference type="SAM" id="Phobius"/>
    </source>
</evidence>
<dbReference type="InterPro" id="IPR012495">
    <property type="entry name" value="TadE-like_dom"/>
</dbReference>
<evidence type="ECO:0000313" key="4">
    <source>
        <dbReference type="Proteomes" id="UP000431744"/>
    </source>
</evidence>
<reference evidence="3 4" key="1">
    <citation type="submission" date="2019-09" db="EMBL/GenBank/DDBJ databases">
        <title>Phylogeny of genus Pseudoclavibacter and closely related genus.</title>
        <authorList>
            <person name="Li Y."/>
        </authorList>
    </citation>
    <scope>NUCLEOTIDE SEQUENCE [LARGE SCALE GENOMIC DNA]</scope>
    <source>
        <strain evidence="3 4">EGI 60007</strain>
    </source>
</reference>
<keyword evidence="4" id="KW-1185">Reference proteome</keyword>
<keyword evidence="1" id="KW-0812">Transmembrane</keyword>
<evidence type="ECO:0000259" key="2">
    <source>
        <dbReference type="Pfam" id="PF07811"/>
    </source>
</evidence>
<dbReference type="RefSeq" id="WP_158027401.1">
    <property type="nucleotide sequence ID" value="NZ_BMHG01000001.1"/>
</dbReference>